<name>A3IHG6_9CHRO</name>
<comment type="caution">
    <text evidence="1">The sequence shown here is derived from an EMBL/GenBank/DDBJ whole genome shotgun (WGS) entry which is preliminary data.</text>
</comment>
<organism evidence="1 2">
    <name type="scientific">Crocosphaera chwakensis CCY0110</name>
    <dbReference type="NCBI Taxonomy" id="391612"/>
    <lineage>
        <taxon>Bacteria</taxon>
        <taxon>Bacillati</taxon>
        <taxon>Cyanobacteriota</taxon>
        <taxon>Cyanophyceae</taxon>
        <taxon>Oscillatoriophycideae</taxon>
        <taxon>Chroococcales</taxon>
        <taxon>Aphanothecaceae</taxon>
        <taxon>Crocosphaera</taxon>
        <taxon>Crocosphaera chwakensis</taxon>
    </lineage>
</organism>
<reference evidence="1 2" key="1">
    <citation type="submission" date="2007-03" db="EMBL/GenBank/DDBJ databases">
        <authorList>
            <person name="Stal L."/>
            <person name="Ferriera S."/>
            <person name="Johnson J."/>
            <person name="Kravitz S."/>
            <person name="Beeson K."/>
            <person name="Sutton G."/>
            <person name="Rogers Y.-H."/>
            <person name="Friedman R."/>
            <person name="Frazier M."/>
            <person name="Venter J.C."/>
        </authorList>
    </citation>
    <scope>NUCLEOTIDE SEQUENCE [LARGE SCALE GENOMIC DNA]</scope>
    <source>
        <strain evidence="1 2">CCY0110</strain>
    </source>
</reference>
<dbReference type="EMBL" id="AAXW01000002">
    <property type="protein sequence ID" value="EAZ93248.1"/>
    <property type="molecule type" value="Genomic_DNA"/>
</dbReference>
<protein>
    <submittedName>
        <fullName evidence="1">Uncharacterized protein</fullName>
    </submittedName>
</protein>
<proteinExistence type="predicted"/>
<accession>A3IHG6</accession>
<evidence type="ECO:0000313" key="2">
    <source>
        <dbReference type="Proteomes" id="UP000003781"/>
    </source>
</evidence>
<evidence type="ECO:0000313" key="1">
    <source>
        <dbReference type="EMBL" id="EAZ93248.1"/>
    </source>
</evidence>
<sequence>MSYGAIAITFKSLIMGLAFH</sequence>
<gene>
    <name evidence="1" type="ORF">CY0110_15672</name>
</gene>
<dbReference type="Proteomes" id="UP000003781">
    <property type="component" value="Unassembled WGS sequence"/>
</dbReference>
<keyword evidence="2" id="KW-1185">Reference proteome</keyword>
<dbReference type="AlphaFoldDB" id="A3IHG6"/>